<dbReference type="EMBL" id="JADNYJ010000299">
    <property type="protein sequence ID" value="KAF8871563.1"/>
    <property type="molecule type" value="Genomic_DNA"/>
</dbReference>
<protein>
    <submittedName>
        <fullName evidence="2">Uncharacterized protein</fullName>
    </submittedName>
</protein>
<comment type="caution">
    <text evidence="2">The sequence shown here is derived from an EMBL/GenBank/DDBJ whole genome shotgun (WGS) entry which is preliminary data.</text>
</comment>
<dbReference type="AlphaFoldDB" id="A0A9P5N7I0"/>
<dbReference type="Proteomes" id="UP000724874">
    <property type="component" value="Unassembled WGS sequence"/>
</dbReference>
<evidence type="ECO:0000313" key="3">
    <source>
        <dbReference type="Proteomes" id="UP000724874"/>
    </source>
</evidence>
<accession>A0A9P5N7I0</accession>
<reference evidence="2" key="1">
    <citation type="submission" date="2020-11" db="EMBL/GenBank/DDBJ databases">
        <authorList>
            <consortium name="DOE Joint Genome Institute"/>
            <person name="Ahrendt S."/>
            <person name="Riley R."/>
            <person name="Andreopoulos W."/>
            <person name="LaButti K."/>
            <person name="Pangilinan J."/>
            <person name="Ruiz-duenas F.J."/>
            <person name="Barrasa J.M."/>
            <person name="Sanchez-Garcia M."/>
            <person name="Camarero S."/>
            <person name="Miyauchi S."/>
            <person name="Serrano A."/>
            <person name="Linde D."/>
            <person name="Babiker R."/>
            <person name="Drula E."/>
            <person name="Ayuso-Fernandez I."/>
            <person name="Pacheco R."/>
            <person name="Padilla G."/>
            <person name="Ferreira P."/>
            <person name="Barriuso J."/>
            <person name="Kellner H."/>
            <person name="Castanera R."/>
            <person name="Alfaro M."/>
            <person name="Ramirez L."/>
            <person name="Pisabarro A.G."/>
            <person name="Kuo A."/>
            <person name="Tritt A."/>
            <person name="Lipzen A."/>
            <person name="He G."/>
            <person name="Yan M."/>
            <person name="Ng V."/>
            <person name="Cullen D."/>
            <person name="Martin F."/>
            <person name="Rosso M.-N."/>
            <person name="Henrissat B."/>
            <person name="Hibbett D."/>
            <person name="Martinez A.T."/>
            <person name="Grigoriev I.V."/>
        </authorList>
    </citation>
    <scope>NUCLEOTIDE SEQUENCE</scope>
    <source>
        <strain evidence="2">AH 44721</strain>
    </source>
</reference>
<proteinExistence type="predicted"/>
<keyword evidence="3" id="KW-1185">Reference proteome</keyword>
<name>A0A9P5N7I0_GYMJU</name>
<organism evidence="2 3">
    <name type="scientific">Gymnopilus junonius</name>
    <name type="common">Spectacular rustgill mushroom</name>
    <name type="synonym">Gymnopilus spectabilis subsp. junonius</name>
    <dbReference type="NCBI Taxonomy" id="109634"/>
    <lineage>
        <taxon>Eukaryota</taxon>
        <taxon>Fungi</taxon>
        <taxon>Dikarya</taxon>
        <taxon>Basidiomycota</taxon>
        <taxon>Agaricomycotina</taxon>
        <taxon>Agaricomycetes</taxon>
        <taxon>Agaricomycetidae</taxon>
        <taxon>Agaricales</taxon>
        <taxon>Agaricineae</taxon>
        <taxon>Hymenogastraceae</taxon>
        <taxon>Gymnopilus</taxon>
    </lineage>
</organism>
<feature type="region of interest" description="Disordered" evidence="1">
    <location>
        <begin position="147"/>
        <end position="170"/>
    </location>
</feature>
<gene>
    <name evidence="2" type="ORF">CPB84DRAFT_1854892</name>
</gene>
<dbReference type="OrthoDB" id="10589450at2759"/>
<evidence type="ECO:0000313" key="2">
    <source>
        <dbReference type="EMBL" id="KAF8871563.1"/>
    </source>
</evidence>
<evidence type="ECO:0000256" key="1">
    <source>
        <dbReference type="SAM" id="MobiDB-lite"/>
    </source>
</evidence>
<sequence>MLLLPHARIVMQLTEQQVAHLKIEWFLAHHIPVWFVWSKREEEAVARDCKLAYLHPPNEVLQRALQCIFHLPSLPLAMVIIKHYYNLTLGNPVNDNTLKVLSLDLVPSFVIEFVTSQFLKEDELCPHYANSAALFLREFLKHHNTETHHSAEEAASLPSQGMVERPNPDD</sequence>